<evidence type="ECO:0000313" key="3">
    <source>
        <dbReference type="Proteomes" id="UP000253436"/>
    </source>
</evidence>
<dbReference type="CDD" id="cd03801">
    <property type="entry name" value="GT4_PimA-like"/>
    <property type="match status" value="1"/>
</dbReference>
<dbReference type="Gene3D" id="3.40.50.2000">
    <property type="entry name" value="Glycogen Phosphorylase B"/>
    <property type="match status" value="2"/>
</dbReference>
<dbReference type="Proteomes" id="UP000253436">
    <property type="component" value="Unassembled WGS sequence"/>
</dbReference>
<keyword evidence="2" id="KW-0808">Transferase</keyword>
<feature type="domain" description="Glycosyl transferase family 1" evidence="1">
    <location>
        <begin position="165"/>
        <end position="318"/>
    </location>
</feature>
<dbReference type="AlphaFoldDB" id="A0A368ZE16"/>
<evidence type="ECO:0000313" key="2">
    <source>
        <dbReference type="EMBL" id="RCW91490.1"/>
    </source>
</evidence>
<keyword evidence="3" id="KW-1185">Reference proteome</keyword>
<sequence>MKKNVLYLGNNLSSRKTNVSYMKGLTQALEGEGFKLICKSAFQNKLARILDMVKGTLVYGYRMDNVLIDTYSTQNFYYALVVSQVCRLLQIPYIPILHGGNLPQRLKQNPKLSKMLFQPAKVLVSPSLYLKEAFTKQGFTKVHYIPNSLQVQNYPFASRPIEGIKLLWVRSFSEIYNPCLAIDILKNLQDLGYTASLCMAGPDTDGSLEKVTTYAKTLGVKVNTPGKLTKAQWTAMAKDYNVFINTTNFDNMPVSVIEAMALGLPIVSTNVGGMPYLIEAGVDGILVPPNNSKAFVEAIVKLKAQPEERKAMVKKAREKVELFDWDYVKHQWKMVLN</sequence>
<dbReference type="InterPro" id="IPR001296">
    <property type="entry name" value="Glyco_trans_1"/>
</dbReference>
<dbReference type="RefSeq" id="WP_114309997.1">
    <property type="nucleotide sequence ID" value="NZ_QPJO01000003.1"/>
</dbReference>
<accession>A0A368ZE16</accession>
<organism evidence="2 3">
    <name type="scientific">Winogradskyella arenosi</name>
    <dbReference type="NCBI Taxonomy" id="533325"/>
    <lineage>
        <taxon>Bacteria</taxon>
        <taxon>Pseudomonadati</taxon>
        <taxon>Bacteroidota</taxon>
        <taxon>Flavobacteriia</taxon>
        <taxon>Flavobacteriales</taxon>
        <taxon>Flavobacteriaceae</taxon>
        <taxon>Winogradskyella</taxon>
    </lineage>
</organism>
<name>A0A368ZE16_9FLAO</name>
<dbReference type="EMBL" id="QPJO01000003">
    <property type="protein sequence ID" value="RCW91490.1"/>
    <property type="molecule type" value="Genomic_DNA"/>
</dbReference>
<dbReference type="PANTHER" id="PTHR12526">
    <property type="entry name" value="GLYCOSYLTRANSFERASE"/>
    <property type="match status" value="1"/>
</dbReference>
<proteinExistence type="predicted"/>
<dbReference type="Pfam" id="PF00534">
    <property type="entry name" value="Glycos_transf_1"/>
    <property type="match status" value="1"/>
</dbReference>
<comment type="caution">
    <text evidence="2">The sequence shown here is derived from an EMBL/GenBank/DDBJ whole genome shotgun (WGS) entry which is preliminary data.</text>
</comment>
<protein>
    <submittedName>
        <fullName evidence="2">Glycosyltransferase involved in cell wall biosynthesis</fullName>
    </submittedName>
</protein>
<gene>
    <name evidence="2" type="ORF">DFQ08_103320</name>
</gene>
<reference evidence="2 3" key="1">
    <citation type="submission" date="2018-07" db="EMBL/GenBank/DDBJ databases">
        <title>Genomic Encyclopedia of Type Strains, Phase III (KMG-III): the genomes of soil and plant-associated and newly described type strains.</title>
        <authorList>
            <person name="Whitman W."/>
        </authorList>
    </citation>
    <scope>NUCLEOTIDE SEQUENCE [LARGE SCALE GENOMIC DNA]</scope>
    <source>
        <strain evidence="2 3">CECT 7958</strain>
    </source>
</reference>
<dbReference type="SUPFAM" id="SSF53756">
    <property type="entry name" value="UDP-Glycosyltransferase/glycogen phosphorylase"/>
    <property type="match status" value="1"/>
</dbReference>
<evidence type="ECO:0000259" key="1">
    <source>
        <dbReference type="Pfam" id="PF00534"/>
    </source>
</evidence>
<dbReference type="GO" id="GO:0016757">
    <property type="term" value="F:glycosyltransferase activity"/>
    <property type="evidence" value="ECO:0007669"/>
    <property type="project" value="InterPro"/>
</dbReference>
<dbReference type="OrthoDB" id="139410at2"/>
<dbReference type="PANTHER" id="PTHR12526:SF630">
    <property type="entry name" value="GLYCOSYLTRANSFERASE"/>
    <property type="match status" value="1"/>
</dbReference>